<accession>A0A835CBX0</accession>
<protein>
    <submittedName>
        <fullName evidence="2">Uncharacterized protein</fullName>
    </submittedName>
</protein>
<comment type="caution">
    <text evidence="2">The sequence shown here is derived from an EMBL/GenBank/DDBJ whole genome shotgun (WGS) entry which is preliminary data.</text>
</comment>
<keyword evidence="3" id="KW-1185">Reference proteome</keyword>
<name>A0A835CBX0_9POAL</name>
<feature type="compositionally biased region" description="Low complexity" evidence="1">
    <location>
        <begin position="22"/>
        <end position="42"/>
    </location>
</feature>
<dbReference type="EMBL" id="JACEFO010001700">
    <property type="protein sequence ID" value="KAF8719889.1"/>
    <property type="molecule type" value="Genomic_DNA"/>
</dbReference>
<sequence>MSKLALAAIHRKCSSSEHEPSRCPASGSPGRRPGSPGAGSASAAADVHADAASGRFTFSHLLVANFSKDIYLYSATRSWSHWCVVDDDGRSFRLAGQRSAVVHQCAAHWLFWSHDTGSRYDDDPSLYKLSVQLGGGGGGGAAGPICSAAFRATPRV</sequence>
<proteinExistence type="predicted"/>
<evidence type="ECO:0000313" key="2">
    <source>
        <dbReference type="EMBL" id="KAF8719889.1"/>
    </source>
</evidence>
<organism evidence="2 3">
    <name type="scientific">Digitaria exilis</name>
    <dbReference type="NCBI Taxonomy" id="1010633"/>
    <lineage>
        <taxon>Eukaryota</taxon>
        <taxon>Viridiplantae</taxon>
        <taxon>Streptophyta</taxon>
        <taxon>Embryophyta</taxon>
        <taxon>Tracheophyta</taxon>
        <taxon>Spermatophyta</taxon>
        <taxon>Magnoliopsida</taxon>
        <taxon>Liliopsida</taxon>
        <taxon>Poales</taxon>
        <taxon>Poaceae</taxon>
        <taxon>PACMAD clade</taxon>
        <taxon>Panicoideae</taxon>
        <taxon>Panicodae</taxon>
        <taxon>Paniceae</taxon>
        <taxon>Anthephorinae</taxon>
        <taxon>Digitaria</taxon>
    </lineage>
</organism>
<evidence type="ECO:0000313" key="3">
    <source>
        <dbReference type="Proteomes" id="UP000636709"/>
    </source>
</evidence>
<gene>
    <name evidence="2" type="ORF">HU200_024652</name>
</gene>
<evidence type="ECO:0000256" key="1">
    <source>
        <dbReference type="SAM" id="MobiDB-lite"/>
    </source>
</evidence>
<dbReference type="Proteomes" id="UP000636709">
    <property type="component" value="Unassembled WGS sequence"/>
</dbReference>
<reference evidence="2" key="1">
    <citation type="submission" date="2020-07" db="EMBL/GenBank/DDBJ databases">
        <title>Genome sequence and genetic diversity analysis of an under-domesticated orphan crop, white fonio (Digitaria exilis).</title>
        <authorList>
            <person name="Bennetzen J.L."/>
            <person name="Chen S."/>
            <person name="Ma X."/>
            <person name="Wang X."/>
            <person name="Yssel A.E.J."/>
            <person name="Chaluvadi S.R."/>
            <person name="Johnson M."/>
            <person name="Gangashetty P."/>
            <person name="Hamidou F."/>
            <person name="Sanogo M.D."/>
            <person name="Zwaenepoel A."/>
            <person name="Wallace J."/>
            <person name="Van De Peer Y."/>
            <person name="Van Deynze A."/>
        </authorList>
    </citation>
    <scope>NUCLEOTIDE SEQUENCE</scope>
    <source>
        <tissue evidence="2">Leaves</tissue>
    </source>
</reference>
<feature type="region of interest" description="Disordered" evidence="1">
    <location>
        <begin position="10"/>
        <end position="42"/>
    </location>
</feature>
<dbReference type="AlphaFoldDB" id="A0A835CBX0"/>
<dbReference type="OrthoDB" id="582186at2759"/>